<keyword evidence="9" id="KW-1185">Reference proteome</keyword>
<keyword evidence="5 7" id="KW-0456">Lyase</keyword>
<gene>
    <name evidence="8" type="ORF">ET445_14185</name>
</gene>
<dbReference type="InterPro" id="IPR015422">
    <property type="entry name" value="PyrdxlP-dep_Trfase_small"/>
</dbReference>
<name>A0A4V0YHD2_9MICO</name>
<protein>
    <submittedName>
        <fullName evidence="8">Aspartate aminotransferase family protein</fullName>
    </submittedName>
</protein>
<organism evidence="8 9">
    <name type="scientific">Agromyces protaetiae</name>
    <dbReference type="NCBI Taxonomy" id="2509455"/>
    <lineage>
        <taxon>Bacteria</taxon>
        <taxon>Bacillati</taxon>
        <taxon>Actinomycetota</taxon>
        <taxon>Actinomycetes</taxon>
        <taxon>Micrococcales</taxon>
        <taxon>Microbacteriaceae</taxon>
        <taxon>Agromyces</taxon>
    </lineage>
</organism>
<keyword evidence="8" id="KW-0032">Aminotransferase</keyword>
<dbReference type="InterPro" id="IPR010977">
    <property type="entry name" value="Aromatic_deC"/>
</dbReference>
<dbReference type="GO" id="GO:0019752">
    <property type="term" value="P:carboxylic acid metabolic process"/>
    <property type="evidence" value="ECO:0007669"/>
    <property type="project" value="InterPro"/>
</dbReference>
<keyword evidence="3" id="KW-0210">Decarboxylase</keyword>
<dbReference type="GO" id="GO:0004058">
    <property type="term" value="F:aromatic-L-amino-acid decarboxylase activity"/>
    <property type="evidence" value="ECO:0007669"/>
    <property type="project" value="UniProtKB-ARBA"/>
</dbReference>
<evidence type="ECO:0000313" key="8">
    <source>
        <dbReference type="EMBL" id="QAY74301.1"/>
    </source>
</evidence>
<reference evidence="8 9" key="1">
    <citation type="submission" date="2019-01" db="EMBL/GenBank/DDBJ databases">
        <title>Genome sequencing of strain FW100M-8.</title>
        <authorList>
            <person name="Heo J."/>
            <person name="Kim S.-J."/>
            <person name="Kim J.-S."/>
            <person name="Hong S.-B."/>
            <person name="Kwon S.-W."/>
        </authorList>
    </citation>
    <scope>NUCLEOTIDE SEQUENCE [LARGE SCALE GENOMIC DNA]</scope>
    <source>
        <strain evidence="8 9">FW100M-8</strain>
    </source>
</reference>
<dbReference type="SUPFAM" id="SSF53383">
    <property type="entry name" value="PLP-dependent transferases"/>
    <property type="match status" value="1"/>
</dbReference>
<accession>A0A4V0YHD2</accession>
<dbReference type="PANTHER" id="PTHR11999:SF70">
    <property type="entry name" value="MIP05841P"/>
    <property type="match status" value="1"/>
</dbReference>
<dbReference type="RefSeq" id="WP_129191846.1">
    <property type="nucleotide sequence ID" value="NZ_CP035491.1"/>
</dbReference>
<dbReference type="InterPro" id="IPR015424">
    <property type="entry name" value="PyrdxlP-dep_Trfase"/>
</dbReference>
<feature type="modified residue" description="N6-(pyridoxal phosphate)lysine" evidence="6">
    <location>
        <position position="301"/>
    </location>
</feature>
<dbReference type="PANTHER" id="PTHR11999">
    <property type="entry name" value="GROUP II PYRIDOXAL-5-PHOSPHATE DECARBOXYLASE"/>
    <property type="match status" value="1"/>
</dbReference>
<dbReference type="InterPro" id="IPR002129">
    <property type="entry name" value="PyrdxlP-dep_de-COase"/>
</dbReference>
<dbReference type="InterPro" id="IPR015421">
    <property type="entry name" value="PyrdxlP-dep_Trfase_major"/>
</dbReference>
<evidence type="ECO:0000256" key="3">
    <source>
        <dbReference type="ARBA" id="ARBA00022793"/>
    </source>
</evidence>
<dbReference type="EMBL" id="CP035491">
    <property type="protein sequence ID" value="QAY74301.1"/>
    <property type="molecule type" value="Genomic_DNA"/>
</dbReference>
<dbReference type="GO" id="GO:0030170">
    <property type="term" value="F:pyridoxal phosphate binding"/>
    <property type="evidence" value="ECO:0007669"/>
    <property type="project" value="InterPro"/>
</dbReference>
<evidence type="ECO:0000256" key="2">
    <source>
        <dbReference type="ARBA" id="ARBA00009533"/>
    </source>
</evidence>
<dbReference type="Gene3D" id="3.90.1150.10">
    <property type="entry name" value="Aspartate Aminotransferase, domain 1"/>
    <property type="match status" value="1"/>
</dbReference>
<proteinExistence type="inferred from homology"/>
<evidence type="ECO:0000256" key="7">
    <source>
        <dbReference type="RuleBase" id="RU000382"/>
    </source>
</evidence>
<evidence type="ECO:0000313" key="9">
    <source>
        <dbReference type="Proteomes" id="UP000291259"/>
    </source>
</evidence>
<dbReference type="Gene3D" id="3.40.640.10">
    <property type="entry name" value="Type I PLP-dependent aspartate aminotransferase-like (Major domain)"/>
    <property type="match status" value="1"/>
</dbReference>
<comment type="similarity">
    <text evidence="2 7">Belongs to the group II decarboxylase family.</text>
</comment>
<dbReference type="AlphaFoldDB" id="A0A4V0YHD2"/>
<dbReference type="KEGG" id="agf:ET445_14185"/>
<evidence type="ECO:0000256" key="5">
    <source>
        <dbReference type="ARBA" id="ARBA00023239"/>
    </source>
</evidence>
<keyword evidence="4 6" id="KW-0663">Pyridoxal phosphate</keyword>
<dbReference type="Proteomes" id="UP000291259">
    <property type="component" value="Chromosome"/>
</dbReference>
<dbReference type="GO" id="GO:0008483">
    <property type="term" value="F:transaminase activity"/>
    <property type="evidence" value="ECO:0007669"/>
    <property type="project" value="UniProtKB-KW"/>
</dbReference>
<dbReference type="Pfam" id="PF00282">
    <property type="entry name" value="Pyridoxal_deC"/>
    <property type="match status" value="1"/>
</dbReference>
<evidence type="ECO:0000256" key="4">
    <source>
        <dbReference type="ARBA" id="ARBA00022898"/>
    </source>
</evidence>
<keyword evidence="8" id="KW-0808">Transferase</keyword>
<evidence type="ECO:0000256" key="6">
    <source>
        <dbReference type="PIRSR" id="PIRSR602129-50"/>
    </source>
</evidence>
<comment type="cofactor">
    <cofactor evidence="1 6 7">
        <name>pyridoxal 5'-phosphate</name>
        <dbReference type="ChEBI" id="CHEBI:597326"/>
    </cofactor>
</comment>
<evidence type="ECO:0000256" key="1">
    <source>
        <dbReference type="ARBA" id="ARBA00001933"/>
    </source>
</evidence>
<sequence>MPDDEYSGVLTTAEHHAREWLNSVAERPIEPEATPDEIKDALGRAFPDEGADPVAVVELLATAIEPGLIAMPSPRFYGFVIGGTHPAGLGADWLVSAWDQNTGSRAPTPGTAAVEELAASWLLDLFGLPAESGVGFVTGATMANFACLVAARGEVLRRAGWDVERDGLQGAPRVRFFAGDAVHSSMVAAGRMAGLGMPRTVGADGEGRIDVDGLAAALAEGDGGEEDGLVEAGPAIVALQAGDVHSGAFDDFAAAIEVAHAAGAWVHIDGAFGLWAGASPSLRHLVAGFERADSWATDAHKTLNTPYDCGIAIVADESAMVRALGAHASYLPVPGAISEPYDRTPELSRRARGVPVWATLRALGRHGVADLVDGLAAAARGLADGFTRIPGLEVLNEVVFTQVCVAAEDDATTAALVEGLRHDGVVWASPSRWNGRGIVRFSVSNRGTDATAVARTVDTVERVLGEVRAGR</sequence>
<dbReference type="OrthoDB" id="3335676at2"/>